<dbReference type="GO" id="GO:0009299">
    <property type="term" value="P:mRNA transcription"/>
    <property type="evidence" value="ECO:0007669"/>
    <property type="project" value="TreeGrafter"/>
</dbReference>
<dbReference type="GO" id="GO:0003677">
    <property type="term" value="F:DNA binding"/>
    <property type="evidence" value="ECO:0007669"/>
    <property type="project" value="UniProtKB-KW"/>
</dbReference>
<dbReference type="OrthoDB" id="1906822at2759"/>
<dbReference type="GO" id="GO:0005634">
    <property type="term" value="C:nucleus"/>
    <property type="evidence" value="ECO:0007669"/>
    <property type="project" value="UniProtKB-SubCell"/>
</dbReference>
<proteinExistence type="inferred from homology"/>
<gene>
    <name evidence="10" type="ORF">Bca52824_017502</name>
</gene>
<dbReference type="InterPro" id="IPR040222">
    <property type="entry name" value="ALOG"/>
</dbReference>
<accession>A0A8X8AWD6</accession>
<dbReference type="PANTHER" id="PTHR31165:SF115">
    <property type="entry name" value="PROTEIN LIGHT-DEPENDENT SHORT HYPOCOTYLS 4"/>
    <property type="match status" value="1"/>
</dbReference>
<evidence type="ECO:0000256" key="2">
    <source>
        <dbReference type="ARBA" id="ARBA00010308"/>
    </source>
</evidence>
<comment type="caution">
    <text evidence="10">The sequence shown here is derived from an EMBL/GenBank/DDBJ whole genome shotgun (WGS) entry which is preliminary data.</text>
</comment>
<evidence type="ECO:0000313" key="10">
    <source>
        <dbReference type="EMBL" id="KAG2314380.1"/>
    </source>
</evidence>
<dbReference type="PANTHER" id="PTHR31165">
    <property type="entry name" value="PROTEIN G1-LIKE2"/>
    <property type="match status" value="1"/>
</dbReference>
<protein>
    <recommendedName>
        <fullName evidence="9">ALOG domain-containing protein</fullName>
    </recommendedName>
</protein>
<dbReference type="Proteomes" id="UP000886595">
    <property type="component" value="Unassembled WGS sequence"/>
</dbReference>
<evidence type="ECO:0000256" key="7">
    <source>
        <dbReference type="ARBA" id="ARBA00023242"/>
    </source>
</evidence>
<feature type="region of interest" description="Disordered" evidence="8">
    <location>
        <begin position="1"/>
        <end position="25"/>
    </location>
</feature>
<evidence type="ECO:0000256" key="1">
    <source>
        <dbReference type="ARBA" id="ARBA00004123"/>
    </source>
</evidence>
<evidence type="ECO:0000256" key="3">
    <source>
        <dbReference type="ARBA" id="ARBA00022473"/>
    </source>
</evidence>
<keyword evidence="6" id="KW-0804">Transcription</keyword>
<dbReference type="AlphaFoldDB" id="A0A8X8AWD6"/>
<evidence type="ECO:0000256" key="8">
    <source>
        <dbReference type="SAM" id="MobiDB-lite"/>
    </source>
</evidence>
<evidence type="ECO:0000256" key="5">
    <source>
        <dbReference type="ARBA" id="ARBA00023125"/>
    </source>
</evidence>
<feature type="region of interest" description="Disordered" evidence="8">
    <location>
        <begin position="105"/>
        <end position="138"/>
    </location>
</feature>
<keyword evidence="5" id="KW-0238">DNA-binding</keyword>
<sequence length="138" mass="15210">MCSSSSATLTSLGKQRSTTRTVPSLASHTLPRLAPCPLRQAWGSLDALIGCLRAAFEENCGPPEANPFGSHAVRLYLREVRDSLSKARGVSYEKKRKRVNRLKTLTQTQPPLQLQQQQEQLPQQQGQTMMANYSGATV</sequence>
<keyword evidence="3" id="KW-0217">Developmental protein</keyword>
<evidence type="ECO:0000313" key="11">
    <source>
        <dbReference type="Proteomes" id="UP000886595"/>
    </source>
</evidence>
<evidence type="ECO:0000256" key="6">
    <source>
        <dbReference type="ARBA" id="ARBA00023163"/>
    </source>
</evidence>
<comment type="subcellular location">
    <subcellularLocation>
        <location evidence="1">Nucleus</location>
    </subcellularLocation>
</comment>
<dbReference type="EMBL" id="JAAMPC010000004">
    <property type="protein sequence ID" value="KAG2314380.1"/>
    <property type="molecule type" value="Genomic_DNA"/>
</dbReference>
<keyword evidence="4" id="KW-0805">Transcription regulation</keyword>
<organism evidence="10 11">
    <name type="scientific">Brassica carinata</name>
    <name type="common">Ethiopian mustard</name>
    <name type="synonym">Abyssinian cabbage</name>
    <dbReference type="NCBI Taxonomy" id="52824"/>
    <lineage>
        <taxon>Eukaryota</taxon>
        <taxon>Viridiplantae</taxon>
        <taxon>Streptophyta</taxon>
        <taxon>Embryophyta</taxon>
        <taxon>Tracheophyta</taxon>
        <taxon>Spermatophyta</taxon>
        <taxon>Magnoliopsida</taxon>
        <taxon>eudicotyledons</taxon>
        <taxon>Gunneridae</taxon>
        <taxon>Pentapetalae</taxon>
        <taxon>rosids</taxon>
        <taxon>malvids</taxon>
        <taxon>Brassicales</taxon>
        <taxon>Brassicaceae</taxon>
        <taxon>Brassiceae</taxon>
        <taxon>Brassica</taxon>
    </lineage>
</organism>
<evidence type="ECO:0000259" key="9">
    <source>
        <dbReference type="PROSITE" id="PS51697"/>
    </source>
</evidence>
<dbReference type="Pfam" id="PF04852">
    <property type="entry name" value="ALOG_dom"/>
    <property type="match status" value="1"/>
</dbReference>
<comment type="similarity">
    <text evidence="2">Belongs to the plant homeotic and developmental regulators ALOG protein family.</text>
</comment>
<reference evidence="10 11" key="1">
    <citation type="submission" date="2020-02" db="EMBL/GenBank/DDBJ databases">
        <authorList>
            <person name="Ma Q."/>
            <person name="Huang Y."/>
            <person name="Song X."/>
            <person name="Pei D."/>
        </authorList>
    </citation>
    <scope>NUCLEOTIDE SEQUENCE [LARGE SCALE GENOMIC DNA]</scope>
    <source>
        <strain evidence="10">Sxm20200214</strain>
        <tissue evidence="10">Leaf</tissue>
    </source>
</reference>
<feature type="compositionally biased region" description="Polar residues" evidence="8">
    <location>
        <begin position="129"/>
        <end position="138"/>
    </location>
</feature>
<dbReference type="GO" id="GO:0009416">
    <property type="term" value="P:response to light stimulus"/>
    <property type="evidence" value="ECO:0007669"/>
    <property type="project" value="TreeGrafter"/>
</dbReference>
<keyword evidence="7" id="KW-0539">Nucleus</keyword>
<dbReference type="InterPro" id="IPR006936">
    <property type="entry name" value="ALOG_dom"/>
</dbReference>
<feature type="domain" description="ALOG" evidence="9">
    <location>
        <begin position="1"/>
        <end position="96"/>
    </location>
</feature>
<evidence type="ECO:0000256" key="4">
    <source>
        <dbReference type="ARBA" id="ARBA00023015"/>
    </source>
</evidence>
<keyword evidence="11" id="KW-1185">Reference proteome</keyword>
<name>A0A8X8AWD6_BRACI</name>
<feature type="compositionally biased region" description="Low complexity" evidence="8">
    <location>
        <begin position="105"/>
        <end position="128"/>
    </location>
</feature>
<dbReference type="PROSITE" id="PS51697">
    <property type="entry name" value="ALOG"/>
    <property type="match status" value="1"/>
</dbReference>